<evidence type="ECO:0000256" key="2">
    <source>
        <dbReference type="SAM" id="MobiDB-lite"/>
    </source>
</evidence>
<dbReference type="GO" id="GO:0008168">
    <property type="term" value="F:methyltransferase activity"/>
    <property type="evidence" value="ECO:0007669"/>
    <property type="project" value="UniProtKB-KW"/>
</dbReference>
<gene>
    <name evidence="4" type="ORF">B0T19DRAFT_87207</name>
</gene>
<sequence>MAEGVPREEEGWTANAPGETSSTFPRSSSSLSHSPQHNEQHRVPGESGNGGSRRSSNNEIPSIPAHVTTIALSAAAEQVVDGDGLGDNNDDDDDDDDDDDGAAYARHVAQNDPEREAMLTGGHLTSAQFARGGLSVSDLLNHHHDDDDDHDARQDEVGVAAADVGDNDGDRDMDAYCLGTGSSRLNLPSPFQVDSDADSAMGDITEAMSTASLRSSIYEYVEEHGRTFHRYKQGKYWMPNDQSEQERLDLQHAVFMELLKGRYGLAPVINPQAVLDVGTGTGIWAIEFASENPSAHVIGTDLSPIQPEYVPSNCHFEVDDAEDTWLYHHPFDYIHLRMVFHSFRSHQAVMQSAYDSLQPGGWMEWQDYYPHLQSVDGSLAGTALEKWTQLYVEGGMRLGRDMLAPRKYKSWMEEVGFVNVVEQKLVIPGNPWPKGADMKLLGVWQMTNFLEGIHAVTMTIFTRGLGMSAEEVELLLVDVRKDIKNLGVHFYFLTFVAPASSLGSMLVLDGCVVGISLLTYVIAGILCMGRSHFRRRGAVPRCRTYGQGNRVKGLSDRKRDHFASGWAT</sequence>
<evidence type="ECO:0000313" key="5">
    <source>
        <dbReference type="Proteomes" id="UP001286456"/>
    </source>
</evidence>
<name>A0AAE0IVI3_9PEZI</name>
<keyword evidence="4" id="KW-0489">Methyltransferase</keyword>
<dbReference type="EMBL" id="JAUEPO010000002">
    <property type="protein sequence ID" value="KAK3331830.1"/>
    <property type="molecule type" value="Genomic_DNA"/>
</dbReference>
<organism evidence="4 5">
    <name type="scientific">Cercophora scortea</name>
    <dbReference type="NCBI Taxonomy" id="314031"/>
    <lineage>
        <taxon>Eukaryota</taxon>
        <taxon>Fungi</taxon>
        <taxon>Dikarya</taxon>
        <taxon>Ascomycota</taxon>
        <taxon>Pezizomycotina</taxon>
        <taxon>Sordariomycetes</taxon>
        <taxon>Sordariomycetidae</taxon>
        <taxon>Sordariales</taxon>
        <taxon>Lasiosphaeriaceae</taxon>
        <taxon>Cercophora</taxon>
    </lineage>
</organism>
<keyword evidence="5" id="KW-1185">Reference proteome</keyword>
<feature type="transmembrane region" description="Helical" evidence="3">
    <location>
        <begin position="502"/>
        <end position="526"/>
    </location>
</feature>
<evidence type="ECO:0000256" key="1">
    <source>
        <dbReference type="ARBA" id="ARBA00038158"/>
    </source>
</evidence>
<comment type="caution">
    <text evidence="4">The sequence shown here is derived from an EMBL/GenBank/DDBJ whole genome shotgun (WGS) entry which is preliminary data.</text>
</comment>
<keyword evidence="3" id="KW-1133">Transmembrane helix</keyword>
<dbReference type="GO" id="GO:0032259">
    <property type="term" value="P:methylation"/>
    <property type="evidence" value="ECO:0007669"/>
    <property type="project" value="UniProtKB-KW"/>
</dbReference>
<comment type="similarity">
    <text evidence="1">Belongs to the methyltransferase superfamily. LaeA methyltransferase family.</text>
</comment>
<dbReference type="Pfam" id="PF13489">
    <property type="entry name" value="Methyltransf_23"/>
    <property type="match status" value="1"/>
</dbReference>
<dbReference type="AlphaFoldDB" id="A0AAE0IVI3"/>
<feature type="region of interest" description="Disordered" evidence="2">
    <location>
        <begin position="1"/>
        <end position="102"/>
    </location>
</feature>
<dbReference type="InterPro" id="IPR029063">
    <property type="entry name" value="SAM-dependent_MTases_sf"/>
</dbReference>
<dbReference type="SUPFAM" id="SSF53335">
    <property type="entry name" value="S-adenosyl-L-methionine-dependent methyltransferases"/>
    <property type="match status" value="1"/>
</dbReference>
<dbReference type="PANTHER" id="PTHR43591">
    <property type="entry name" value="METHYLTRANSFERASE"/>
    <property type="match status" value="1"/>
</dbReference>
<reference evidence="4" key="1">
    <citation type="journal article" date="2023" name="Mol. Phylogenet. Evol.">
        <title>Genome-scale phylogeny and comparative genomics of the fungal order Sordariales.</title>
        <authorList>
            <person name="Hensen N."/>
            <person name="Bonometti L."/>
            <person name="Westerberg I."/>
            <person name="Brannstrom I.O."/>
            <person name="Guillou S."/>
            <person name="Cros-Aarteil S."/>
            <person name="Calhoun S."/>
            <person name="Haridas S."/>
            <person name="Kuo A."/>
            <person name="Mondo S."/>
            <person name="Pangilinan J."/>
            <person name="Riley R."/>
            <person name="LaButti K."/>
            <person name="Andreopoulos B."/>
            <person name="Lipzen A."/>
            <person name="Chen C."/>
            <person name="Yan M."/>
            <person name="Daum C."/>
            <person name="Ng V."/>
            <person name="Clum A."/>
            <person name="Steindorff A."/>
            <person name="Ohm R.A."/>
            <person name="Martin F."/>
            <person name="Silar P."/>
            <person name="Natvig D.O."/>
            <person name="Lalanne C."/>
            <person name="Gautier V."/>
            <person name="Ament-Velasquez S.L."/>
            <person name="Kruys A."/>
            <person name="Hutchinson M.I."/>
            <person name="Powell A.J."/>
            <person name="Barry K."/>
            <person name="Miller A.N."/>
            <person name="Grigoriev I.V."/>
            <person name="Debuchy R."/>
            <person name="Gladieux P."/>
            <person name="Hiltunen Thoren M."/>
            <person name="Johannesson H."/>
        </authorList>
    </citation>
    <scope>NUCLEOTIDE SEQUENCE</scope>
    <source>
        <strain evidence="4">SMH4131-1</strain>
    </source>
</reference>
<dbReference type="PANTHER" id="PTHR43591:SF102">
    <property type="entry name" value="S-ADENOSYL-L-METHIONINE-DEPENDENT METHYLTRANSFERASE"/>
    <property type="match status" value="1"/>
</dbReference>
<feature type="compositionally biased region" description="Low complexity" evidence="2">
    <location>
        <begin position="21"/>
        <end position="34"/>
    </location>
</feature>
<dbReference type="CDD" id="cd02440">
    <property type="entry name" value="AdoMet_MTases"/>
    <property type="match status" value="1"/>
</dbReference>
<accession>A0AAE0IVI3</accession>
<evidence type="ECO:0000313" key="4">
    <source>
        <dbReference type="EMBL" id="KAK3331830.1"/>
    </source>
</evidence>
<evidence type="ECO:0000256" key="3">
    <source>
        <dbReference type="SAM" id="Phobius"/>
    </source>
</evidence>
<feature type="compositionally biased region" description="Acidic residues" evidence="2">
    <location>
        <begin position="88"/>
        <end position="101"/>
    </location>
</feature>
<protein>
    <submittedName>
        <fullName evidence="4">S-adenosyl-L-methionine-dependent methyltransferase</fullName>
    </submittedName>
</protein>
<keyword evidence="3" id="KW-0472">Membrane</keyword>
<feature type="compositionally biased region" description="Basic and acidic residues" evidence="2">
    <location>
        <begin position="1"/>
        <end position="10"/>
    </location>
</feature>
<dbReference type="Proteomes" id="UP001286456">
    <property type="component" value="Unassembled WGS sequence"/>
</dbReference>
<proteinExistence type="inferred from homology"/>
<reference evidence="4" key="2">
    <citation type="submission" date="2023-06" db="EMBL/GenBank/DDBJ databases">
        <authorList>
            <consortium name="Lawrence Berkeley National Laboratory"/>
            <person name="Haridas S."/>
            <person name="Hensen N."/>
            <person name="Bonometti L."/>
            <person name="Westerberg I."/>
            <person name="Brannstrom I.O."/>
            <person name="Guillou S."/>
            <person name="Cros-Aarteil S."/>
            <person name="Calhoun S."/>
            <person name="Kuo A."/>
            <person name="Mondo S."/>
            <person name="Pangilinan J."/>
            <person name="Riley R."/>
            <person name="Labutti K."/>
            <person name="Andreopoulos B."/>
            <person name="Lipzen A."/>
            <person name="Chen C."/>
            <person name="Yanf M."/>
            <person name="Daum C."/>
            <person name="Ng V."/>
            <person name="Clum A."/>
            <person name="Steindorff A."/>
            <person name="Ohm R."/>
            <person name="Martin F."/>
            <person name="Silar P."/>
            <person name="Natvig D."/>
            <person name="Lalanne C."/>
            <person name="Gautier V."/>
            <person name="Ament-Velasquez S.L."/>
            <person name="Kruys A."/>
            <person name="Hutchinson M.I."/>
            <person name="Powell A.J."/>
            <person name="Barry K."/>
            <person name="Miller A.N."/>
            <person name="Grigoriev I.V."/>
            <person name="Debuchy R."/>
            <person name="Gladieux P."/>
            <person name="Thoren M.H."/>
            <person name="Johannesson H."/>
        </authorList>
    </citation>
    <scope>NUCLEOTIDE SEQUENCE</scope>
    <source>
        <strain evidence="4">SMH4131-1</strain>
    </source>
</reference>
<keyword evidence="4" id="KW-0808">Transferase</keyword>
<dbReference type="Gene3D" id="3.40.50.150">
    <property type="entry name" value="Vaccinia Virus protein VP39"/>
    <property type="match status" value="1"/>
</dbReference>
<keyword evidence="3" id="KW-0812">Transmembrane</keyword>